<feature type="compositionally biased region" description="Low complexity" evidence="4">
    <location>
        <begin position="333"/>
        <end position="342"/>
    </location>
</feature>
<dbReference type="Pfam" id="PF00076">
    <property type="entry name" value="RRM_1"/>
    <property type="match status" value="2"/>
</dbReference>
<dbReference type="Gene3D" id="3.30.70.330">
    <property type="match status" value="2"/>
</dbReference>
<dbReference type="EMBL" id="UFQT01000111">
    <property type="protein sequence ID" value="SSX20177.1"/>
    <property type="molecule type" value="Genomic_DNA"/>
</dbReference>
<evidence type="ECO:0000256" key="1">
    <source>
        <dbReference type="ARBA" id="ARBA00022737"/>
    </source>
</evidence>
<evidence type="ECO:0000313" key="6">
    <source>
        <dbReference type="EMBL" id="SSW99797.1"/>
    </source>
</evidence>
<dbReference type="AlphaFoldDB" id="A0A336LV15"/>
<keyword evidence="2 3" id="KW-0694">RNA-binding</keyword>
<feature type="region of interest" description="Disordered" evidence="4">
    <location>
        <begin position="1"/>
        <end position="31"/>
    </location>
</feature>
<keyword evidence="1" id="KW-0677">Repeat</keyword>
<feature type="compositionally biased region" description="Low complexity" evidence="4">
    <location>
        <begin position="256"/>
        <end position="266"/>
    </location>
</feature>
<feature type="compositionally biased region" description="Gly residues" evidence="4">
    <location>
        <begin position="246"/>
        <end position="255"/>
    </location>
</feature>
<dbReference type="GO" id="GO:0000398">
    <property type="term" value="P:mRNA splicing, via spliceosome"/>
    <property type="evidence" value="ECO:0007669"/>
    <property type="project" value="TreeGrafter"/>
</dbReference>
<dbReference type="SMART" id="SM00360">
    <property type="entry name" value="RRM"/>
    <property type="match status" value="2"/>
</dbReference>
<feature type="compositionally biased region" description="Basic and acidic residues" evidence="4">
    <location>
        <begin position="208"/>
        <end position="218"/>
    </location>
</feature>
<feature type="domain" description="RRM" evidence="5">
    <location>
        <begin position="39"/>
        <end position="115"/>
    </location>
</feature>
<feature type="compositionally biased region" description="Gly residues" evidence="4">
    <location>
        <begin position="343"/>
        <end position="356"/>
    </location>
</feature>
<feature type="region of interest" description="Disordered" evidence="4">
    <location>
        <begin position="208"/>
        <end position="315"/>
    </location>
</feature>
<dbReference type="EMBL" id="UFQS01000111">
    <property type="protein sequence ID" value="SSW99797.1"/>
    <property type="molecule type" value="Genomic_DNA"/>
</dbReference>
<dbReference type="FunFam" id="3.30.70.330:FF:000040">
    <property type="entry name" value="Heterogeneous nuclear ribonucleoprotein A2/B1"/>
    <property type="match status" value="1"/>
</dbReference>
<dbReference type="PROSITE" id="PS50102">
    <property type="entry name" value="RRM"/>
    <property type="match status" value="2"/>
</dbReference>
<evidence type="ECO:0000313" key="7">
    <source>
        <dbReference type="EMBL" id="SSX20177.1"/>
    </source>
</evidence>
<feature type="compositionally biased region" description="Low complexity" evidence="4">
    <location>
        <begin position="1"/>
        <end position="23"/>
    </location>
</feature>
<feature type="compositionally biased region" description="Gly residues" evidence="4">
    <location>
        <begin position="293"/>
        <end position="306"/>
    </location>
</feature>
<accession>A0A336LV15</accession>
<dbReference type="SUPFAM" id="SSF54928">
    <property type="entry name" value="RNA-binding domain, RBD"/>
    <property type="match status" value="2"/>
</dbReference>
<evidence type="ECO:0000259" key="5">
    <source>
        <dbReference type="PROSITE" id="PS50102"/>
    </source>
</evidence>
<evidence type="ECO:0000256" key="3">
    <source>
        <dbReference type="PROSITE-ProRule" id="PRU00176"/>
    </source>
</evidence>
<reference evidence="6" key="1">
    <citation type="submission" date="2018-04" db="EMBL/GenBank/DDBJ databases">
        <authorList>
            <person name="Go L.Y."/>
            <person name="Mitchell J.A."/>
        </authorList>
    </citation>
    <scope>NUCLEOTIDE SEQUENCE</scope>
    <source>
        <tissue evidence="6">Whole organism</tissue>
    </source>
</reference>
<organism evidence="7">
    <name type="scientific">Culicoides sonorensis</name>
    <name type="common">Biting midge</name>
    <dbReference type="NCBI Taxonomy" id="179676"/>
    <lineage>
        <taxon>Eukaryota</taxon>
        <taxon>Metazoa</taxon>
        <taxon>Ecdysozoa</taxon>
        <taxon>Arthropoda</taxon>
        <taxon>Hexapoda</taxon>
        <taxon>Insecta</taxon>
        <taxon>Pterygota</taxon>
        <taxon>Neoptera</taxon>
        <taxon>Endopterygota</taxon>
        <taxon>Diptera</taxon>
        <taxon>Nematocera</taxon>
        <taxon>Chironomoidea</taxon>
        <taxon>Ceratopogonidae</taxon>
        <taxon>Ceratopogoninae</taxon>
        <taxon>Culicoides</taxon>
        <taxon>Monoculicoides</taxon>
    </lineage>
</organism>
<proteinExistence type="predicted"/>
<sequence>MSQTQQEENQNQNGNGNHQNGRNQFDEDGEPIREQECLRKLFIGGLDYRTTDETLKSYFEKWGKVVDVVVMKDPKTKRSRGFGFITYSKSSMVDDAQKQRPHKIDGRVVEPKRAVPRQDIGRPEAGASVKKLFVGGLRDDFEEDHLREYFSKFGNVTSVVLVTEKESGKKRGFGFVEFDDYDPVDKIVLQKNHTIQNKLLDVKKALSKQEMDRHKEAQRQSGGGGYGGPPMGRGYGGNQAGNNWGNQGGRGGQNWGGNRNDNWGNDQGYGGGYGNQWGNQGPAQGGPWDQNGGWNGNQQNGGGWGNDFGNNYQQGYNAGPMRSNFGPNTRNVPYGGPPANYGGNQGGFGGNPQGGGDLPYTYYRSYASVKK</sequence>
<evidence type="ECO:0000256" key="2">
    <source>
        <dbReference type="ARBA" id="ARBA00022884"/>
    </source>
</evidence>
<protein>
    <submittedName>
        <fullName evidence="7">CSON000731 protein</fullName>
    </submittedName>
</protein>
<name>A0A336LV15_CULSO</name>
<dbReference type="PANTHER" id="PTHR48026:SF14">
    <property type="entry name" value="HETEROGENEOUS NUCLEAR RIBONUCLEOPROTEIN A1"/>
    <property type="match status" value="1"/>
</dbReference>
<dbReference type="InterPro" id="IPR012677">
    <property type="entry name" value="Nucleotide-bd_a/b_plait_sf"/>
</dbReference>
<dbReference type="GO" id="GO:0071013">
    <property type="term" value="C:catalytic step 2 spliceosome"/>
    <property type="evidence" value="ECO:0007669"/>
    <property type="project" value="TreeGrafter"/>
</dbReference>
<dbReference type="GO" id="GO:0098687">
    <property type="term" value="C:chromosomal region"/>
    <property type="evidence" value="ECO:0007669"/>
    <property type="project" value="UniProtKB-ARBA"/>
</dbReference>
<reference evidence="7" key="2">
    <citation type="submission" date="2018-07" db="EMBL/GenBank/DDBJ databases">
        <authorList>
            <person name="Quirk P.G."/>
            <person name="Krulwich T.A."/>
        </authorList>
    </citation>
    <scope>NUCLEOTIDE SEQUENCE</scope>
</reference>
<dbReference type="VEuPathDB" id="VectorBase:CSON000731"/>
<feature type="domain" description="RRM" evidence="5">
    <location>
        <begin position="130"/>
        <end position="207"/>
    </location>
</feature>
<dbReference type="CDD" id="cd12328">
    <property type="entry name" value="RRM2_hnRNPA_like"/>
    <property type="match status" value="1"/>
</dbReference>
<dbReference type="InterPro" id="IPR000504">
    <property type="entry name" value="RRM_dom"/>
</dbReference>
<evidence type="ECO:0000256" key="4">
    <source>
        <dbReference type="SAM" id="MobiDB-lite"/>
    </source>
</evidence>
<feature type="compositionally biased region" description="Gly residues" evidence="4">
    <location>
        <begin position="221"/>
        <end position="239"/>
    </location>
</feature>
<feature type="compositionally biased region" description="Low complexity" evidence="4">
    <location>
        <begin position="276"/>
        <end position="292"/>
    </location>
</feature>
<gene>
    <name evidence="7" type="primary">CSON000731</name>
</gene>
<dbReference type="GO" id="GO:0003730">
    <property type="term" value="F:mRNA 3'-UTR binding"/>
    <property type="evidence" value="ECO:0007669"/>
    <property type="project" value="TreeGrafter"/>
</dbReference>
<dbReference type="InterPro" id="IPR035979">
    <property type="entry name" value="RBD_domain_sf"/>
</dbReference>
<feature type="region of interest" description="Disordered" evidence="4">
    <location>
        <begin position="332"/>
        <end position="356"/>
    </location>
</feature>
<dbReference type="PANTHER" id="PTHR48026">
    <property type="entry name" value="HOMOLOGOUS TO DROSOPHILA SQD (SQUID) PROTEIN"/>
    <property type="match status" value="1"/>
</dbReference>